<keyword evidence="1" id="KW-0812">Transmembrane</keyword>
<accession>C8VXP8</accession>
<dbReference type="Proteomes" id="UP000002217">
    <property type="component" value="Chromosome"/>
</dbReference>
<evidence type="ECO:0000313" key="3">
    <source>
        <dbReference type="EMBL" id="ACV62704.1"/>
    </source>
</evidence>
<evidence type="ECO:0000259" key="2">
    <source>
        <dbReference type="Pfam" id="PF00188"/>
    </source>
</evidence>
<dbReference type="AlphaFoldDB" id="C8VXP8"/>
<dbReference type="STRING" id="485916.Dtox_1857"/>
<dbReference type="OrthoDB" id="9783944at2"/>
<feature type="domain" description="SCP" evidence="2">
    <location>
        <begin position="95"/>
        <end position="210"/>
    </location>
</feature>
<dbReference type="InterPro" id="IPR014044">
    <property type="entry name" value="CAP_dom"/>
</dbReference>
<dbReference type="eggNOG" id="COG2340">
    <property type="taxonomic scope" value="Bacteria"/>
</dbReference>
<dbReference type="SUPFAM" id="SSF55797">
    <property type="entry name" value="PR-1-like"/>
    <property type="match status" value="1"/>
</dbReference>
<keyword evidence="1" id="KW-0472">Membrane</keyword>
<dbReference type="PANTHER" id="PTHR31157">
    <property type="entry name" value="SCP DOMAIN-CONTAINING PROTEIN"/>
    <property type="match status" value="1"/>
</dbReference>
<dbReference type="InterPro" id="IPR035940">
    <property type="entry name" value="CAP_sf"/>
</dbReference>
<dbReference type="Gene3D" id="3.40.33.10">
    <property type="entry name" value="CAP"/>
    <property type="match status" value="1"/>
</dbReference>
<keyword evidence="1" id="KW-1133">Transmembrane helix</keyword>
<dbReference type="InterPro" id="IPR014258">
    <property type="entry name" value="CAP_domain_YkwD-like"/>
</dbReference>
<dbReference type="EMBL" id="CP001720">
    <property type="protein sequence ID" value="ACV62704.1"/>
    <property type="molecule type" value="Genomic_DNA"/>
</dbReference>
<feature type="transmembrane region" description="Helical" evidence="1">
    <location>
        <begin position="6"/>
        <end position="24"/>
    </location>
</feature>
<gene>
    <name evidence="3" type="ordered locus">Dtox_1857</name>
</gene>
<organism evidence="3 4">
    <name type="scientific">Desulfofarcimen acetoxidans (strain ATCC 49208 / DSM 771 / KCTC 5769 / VKM B-1644 / 5575)</name>
    <name type="common">Desulfotomaculum acetoxidans</name>
    <dbReference type="NCBI Taxonomy" id="485916"/>
    <lineage>
        <taxon>Bacteria</taxon>
        <taxon>Bacillati</taxon>
        <taxon>Bacillota</taxon>
        <taxon>Clostridia</taxon>
        <taxon>Eubacteriales</taxon>
        <taxon>Peptococcaceae</taxon>
        <taxon>Desulfofarcimen</taxon>
    </lineage>
</organism>
<keyword evidence="4" id="KW-1185">Reference proteome</keyword>
<evidence type="ECO:0000256" key="1">
    <source>
        <dbReference type="SAM" id="Phobius"/>
    </source>
</evidence>
<dbReference type="KEGG" id="dae:Dtox_1857"/>
<dbReference type="HOGENOM" id="CLU_048111_0_2_9"/>
<dbReference type="NCBIfam" id="TIGR02909">
    <property type="entry name" value="spore_YkwD"/>
    <property type="match status" value="1"/>
</dbReference>
<reference evidence="3 4" key="1">
    <citation type="journal article" date="2009" name="Stand. Genomic Sci.">
        <title>Complete genome sequence of Desulfotomaculum acetoxidans type strain (5575).</title>
        <authorList>
            <person name="Spring S."/>
            <person name="Lapidus A."/>
            <person name="Schroder M."/>
            <person name="Gleim D."/>
            <person name="Sims D."/>
            <person name="Meincke L."/>
            <person name="Glavina Del Rio T."/>
            <person name="Tice H."/>
            <person name="Copeland A."/>
            <person name="Cheng J.F."/>
            <person name="Lucas S."/>
            <person name="Chen F."/>
            <person name="Nolan M."/>
            <person name="Bruce D."/>
            <person name="Goodwin L."/>
            <person name="Pitluck S."/>
            <person name="Ivanova N."/>
            <person name="Mavromatis K."/>
            <person name="Mikhailova N."/>
            <person name="Pati A."/>
            <person name="Chen A."/>
            <person name="Palaniappan K."/>
            <person name="Land M."/>
            <person name="Hauser L."/>
            <person name="Chang Y.J."/>
            <person name="Jeffries C.D."/>
            <person name="Chain P."/>
            <person name="Saunders E."/>
            <person name="Brettin T."/>
            <person name="Detter J.C."/>
            <person name="Goker M."/>
            <person name="Bristow J."/>
            <person name="Eisen J.A."/>
            <person name="Markowitz V."/>
            <person name="Hugenholtz P."/>
            <person name="Kyrpides N.C."/>
            <person name="Klenk H.P."/>
            <person name="Han C."/>
        </authorList>
    </citation>
    <scope>NUCLEOTIDE SEQUENCE [LARGE SCALE GENOMIC DNA]</scope>
    <source>
        <strain evidence="4">ATCC 49208 / DSM 771 / VKM B-1644</strain>
    </source>
</reference>
<dbReference type="CDD" id="cd05379">
    <property type="entry name" value="CAP_bacterial"/>
    <property type="match status" value="1"/>
</dbReference>
<protein>
    <submittedName>
        <fullName evidence="3">SCP-like extracellular</fullName>
    </submittedName>
</protein>
<evidence type="ECO:0000313" key="4">
    <source>
        <dbReference type="Proteomes" id="UP000002217"/>
    </source>
</evidence>
<name>C8VXP8_DESAS</name>
<dbReference type="RefSeq" id="WP_015757411.1">
    <property type="nucleotide sequence ID" value="NC_013216.1"/>
</dbReference>
<proteinExistence type="predicted"/>
<dbReference type="PANTHER" id="PTHR31157:SF1">
    <property type="entry name" value="SCP DOMAIN-CONTAINING PROTEIN"/>
    <property type="match status" value="1"/>
</dbReference>
<sequence>MKAKKLNIILVMVAVAISLAVYYYSTIRLTTATKGTISPGSNVIYTTNSQSVYNLLKKYGFNVKMVTNNTKPSNPALAPTSTTAQGLSADEQTMFNLVNKERVANGLKPLELDMRLVKTARLKSQDMVKLGYFDHQSPTYGSPFDMMKQFRISFSYAGENLAGSPDVNTAHVNLMNSPGHRENILRPEFTHIGIGVFDGSRYGKIFTQQFIRVE</sequence>
<dbReference type="Pfam" id="PF00188">
    <property type="entry name" value="CAP"/>
    <property type="match status" value="1"/>
</dbReference>